<sequence length="153" mass="17622">MICQVSSQFSLLMLLFLMVMLTKECDIEIRLKSRAEEPFQFHFSSESARYWSDRIVVTGKTVMRSNGSLSNYHVFHVKGSQCGEKNWHFFVWGLKGKSTLLSPIWKIIDHKKLKMESLPLEALKLQPFVDVIVKKNLKASIGPRFGVSLCEHC</sequence>
<evidence type="ECO:0000256" key="1">
    <source>
        <dbReference type="SAM" id="SignalP"/>
    </source>
</evidence>
<keyword evidence="3" id="KW-1185">Reference proteome</keyword>
<name>A0A8J2LLV6_9BILA</name>
<keyword evidence="1" id="KW-0732">Signal</keyword>
<evidence type="ECO:0000313" key="2">
    <source>
        <dbReference type="EMBL" id="CAG9530293.1"/>
    </source>
</evidence>
<dbReference type="EMBL" id="CAKAEH010000223">
    <property type="protein sequence ID" value="CAG9530293.1"/>
    <property type="molecule type" value="Genomic_DNA"/>
</dbReference>
<dbReference type="Proteomes" id="UP000746747">
    <property type="component" value="Unassembled WGS sequence"/>
</dbReference>
<reference evidence="2" key="1">
    <citation type="submission" date="2021-09" db="EMBL/GenBank/DDBJ databases">
        <authorList>
            <consortium name="Pathogen Informatics"/>
        </authorList>
    </citation>
    <scope>NUCLEOTIDE SEQUENCE</scope>
</reference>
<accession>A0A8J2LLV6</accession>
<gene>
    <name evidence="2" type="ORF">CJOHNSTONI_LOCUS806</name>
</gene>
<feature type="chain" id="PRO_5035246032" evidence="1">
    <location>
        <begin position="25"/>
        <end position="153"/>
    </location>
</feature>
<feature type="signal peptide" evidence="1">
    <location>
        <begin position="1"/>
        <end position="24"/>
    </location>
</feature>
<dbReference type="AlphaFoldDB" id="A0A8J2LLV6"/>
<organism evidence="2 3">
    <name type="scientific">Cercopithifilaria johnstoni</name>
    <dbReference type="NCBI Taxonomy" id="2874296"/>
    <lineage>
        <taxon>Eukaryota</taxon>
        <taxon>Metazoa</taxon>
        <taxon>Ecdysozoa</taxon>
        <taxon>Nematoda</taxon>
        <taxon>Chromadorea</taxon>
        <taxon>Rhabditida</taxon>
        <taxon>Spirurina</taxon>
        <taxon>Spiruromorpha</taxon>
        <taxon>Filarioidea</taxon>
        <taxon>Onchocercidae</taxon>
        <taxon>Cercopithifilaria</taxon>
    </lineage>
</organism>
<comment type="caution">
    <text evidence="2">The sequence shown here is derived from an EMBL/GenBank/DDBJ whole genome shotgun (WGS) entry which is preliminary data.</text>
</comment>
<dbReference type="OrthoDB" id="5780897at2759"/>
<proteinExistence type="predicted"/>
<protein>
    <submittedName>
        <fullName evidence="2">Uncharacterized protein</fullName>
    </submittedName>
</protein>
<evidence type="ECO:0000313" key="3">
    <source>
        <dbReference type="Proteomes" id="UP000746747"/>
    </source>
</evidence>